<dbReference type="InterPro" id="IPR003439">
    <property type="entry name" value="ABC_transporter-like_ATP-bd"/>
</dbReference>
<dbReference type="EMBL" id="DXCH01000075">
    <property type="protein sequence ID" value="HIZ06846.1"/>
    <property type="molecule type" value="Genomic_DNA"/>
</dbReference>
<accession>A0A9D2D1R9</accession>
<evidence type="ECO:0000256" key="5">
    <source>
        <dbReference type="ARBA" id="ARBA00022741"/>
    </source>
</evidence>
<gene>
    <name evidence="9" type="ORF">IAA08_02785</name>
</gene>
<dbReference type="GO" id="GO:0005524">
    <property type="term" value="F:ATP binding"/>
    <property type="evidence" value="ECO:0007669"/>
    <property type="project" value="UniProtKB-KW"/>
</dbReference>
<dbReference type="Pfam" id="PF00005">
    <property type="entry name" value="ABC_tran"/>
    <property type="match status" value="1"/>
</dbReference>
<evidence type="ECO:0000256" key="7">
    <source>
        <dbReference type="ARBA" id="ARBA00023136"/>
    </source>
</evidence>
<dbReference type="SMART" id="SM00382">
    <property type="entry name" value="AAA"/>
    <property type="match status" value="1"/>
</dbReference>
<evidence type="ECO:0000256" key="4">
    <source>
        <dbReference type="ARBA" id="ARBA00022475"/>
    </source>
</evidence>
<dbReference type="PANTHER" id="PTHR43297">
    <property type="entry name" value="OLIGOPEPTIDE TRANSPORT ATP-BINDING PROTEIN APPD"/>
    <property type="match status" value="1"/>
</dbReference>
<keyword evidence="4" id="KW-1003">Cell membrane</keyword>
<evidence type="ECO:0000259" key="8">
    <source>
        <dbReference type="PROSITE" id="PS50893"/>
    </source>
</evidence>
<dbReference type="SUPFAM" id="SSF52540">
    <property type="entry name" value="P-loop containing nucleoside triphosphate hydrolases"/>
    <property type="match status" value="1"/>
</dbReference>
<evidence type="ECO:0000256" key="3">
    <source>
        <dbReference type="ARBA" id="ARBA00022448"/>
    </source>
</evidence>
<dbReference type="PANTHER" id="PTHR43297:SF2">
    <property type="entry name" value="DIPEPTIDE TRANSPORT ATP-BINDING PROTEIN DPPD"/>
    <property type="match status" value="1"/>
</dbReference>
<dbReference type="InterPro" id="IPR050388">
    <property type="entry name" value="ABC_Ni/Peptide_Import"/>
</dbReference>
<dbReference type="GO" id="GO:0005886">
    <property type="term" value="C:plasma membrane"/>
    <property type="evidence" value="ECO:0007669"/>
    <property type="project" value="UniProtKB-SubCell"/>
</dbReference>
<dbReference type="GO" id="GO:0016887">
    <property type="term" value="F:ATP hydrolysis activity"/>
    <property type="evidence" value="ECO:0007669"/>
    <property type="project" value="InterPro"/>
</dbReference>
<reference evidence="9" key="2">
    <citation type="submission" date="2021-04" db="EMBL/GenBank/DDBJ databases">
        <authorList>
            <person name="Gilroy R."/>
        </authorList>
    </citation>
    <scope>NUCLEOTIDE SEQUENCE</scope>
    <source>
        <strain evidence="9">CHK192-9172</strain>
    </source>
</reference>
<dbReference type="InterPro" id="IPR017871">
    <property type="entry name" value="ABC_transporter-like_CS"/>
</dbReference>
<keyword evidence="5" id="KW-0547">Nucleotide-binding</keyword>
<keyword evidence="6 9" id="KW-0067">ATP-binding</keyword>
<dbReference type="CDD" id="cd03257">
    <property type="entry name" value="ABC_NikE_OppD_transporters"/>
    <property type="match status" value="1"/>
</dbReference>
<organism evidence="9 10">
    <name type="scientific">Candidatus Eubacterium avistercoris</name>
    <dbReference type="NCBI Taxonomy" id="2838567"/>
    <lineage>
        <taxon>Bacteria</taxon>
        <taxon>Bacillati</taxon>
        <taxon>Bacillota</taxon>
        <taxon>Clostridia</taxon>
        <taxon>Eubacteriales</taxon>
        <taxon>Eubacteriaceae</taxon>
        <taxon>Eubacterium</taxon>
    </lineage>
</organism>
<dbReference type="FunFam" id="3.40.50.300:FF:000016">
    <property type="entry name" value="Oligopeptide ABC transporter ATP-binding component"/>
    <property type="match status" value="1"/>
</dbReference>
<dbReference type="Pfam" id="PF08352">
    <property type="entry name" value="oligo_HPY"/>
    <property type="match status" value="1"/>
</dbReference>
<dbReference type="PROSITE" id="PS00211">
    <property type="entry name" value="ABC_TRANSPORTER_1"/>
    <property type="match status" value="1"/>
</dbReference>
<comment type="caution">
    <text evidence="9">The sequence shown here is derived from an EMBL/GenBank/DDBJ whole genome shotgun (WGS) entry which is preliminary data.</text>
</comment>
<keyword evidence="3" id="KW-0813">Transport</keyword>
<evidence type="ECO:0000313" key="10">
    <source>
        <dbReference type="Proteomes" id="UP000824024"/>
    </source>
</evidence>
<proteinExistence type="inferred from homology"/>
<dbReference type="InterPro" id="IPR013563">
    <property type="entry name" value="Oligopep_ABC_C"/>
</dbReference>
<comment type="subcellular location">
    <subcellularLocation>
        <location evidence="1">Cell membrane</location>
        <topology evidence="1">Peripheral membrane protein</topology>
    </subcellularLocation>
</comment>
<dbReference type="NCBIfam" id="TIGR01727">
    <property type="entry name" value="oligo_HPY"/>
    <property type="match status" value="1"/>
</dbReference>
<dbReference type="Gene3D" id="3.40.50.300">
    <property type="entry name" value="P-loop containing nucleotide triphosphate hydrolases"/>
    <property type="match status" value="1"/>
</dbReference>
<keyword evidence="7" id="KW-0472">Membrane</keyword>
<protein>
    <submittedName>
        <fullName evidence="9">ABC transporter ATP-binding protein</fullName>
    </submittedName>
</protein>
<feature type="domain" description="ABC transporter" evidence="8">
    <location>
        <begin position="8"/>
        <end position="255"/>
    </location>
</feature>
<reference evidence="9" key="1">
    <citation type="journal article" date="2021" name="PeerJ">
        <title>Extensive microbial diversity within the chicken gut microbiome revealed by metagenomics and culture.</title>
        <authorList>
            <person name="Gilroy R."/>
            <person name="Ravi A."/>
            <person name="Getino M."/>
            <person name="Pursley I."/>
            <person name="Horton D.L."/>
            <person name="Alikhan N.F."/>
            <person name="Baker D."/>
            <person name="Gharbi K."/>
            <person name="Hall N."/>
            <person name="Watson M."/>
            <person name="Adriaenssens E.M."/>
            <person name="Foster-Nyarko E."/>
            <person name="Jarju S."/>
            <person name="Secka A."/>
            <person name="Antonio M."/>
            <person name="Oren A."/>
            <person name="Chaudhuri R.R."/>
            <person name="La Ragione R."/>
            <person name="Hildebrand F."/>
            <person name="Pallen M.J."/>
        </authorList>
    </citation>
    <scope>NUCLEOTIDE SEQUENCE</scope>
    <source>
        <strain evidence="9">CHK192-9172</strain>
    </source>
</reference>
<dbReference type="PROSITE" id="PS50893">
    <property type="entry name" value="ABC_TRANSPORTER_2"/>
    <property type="match status" value="1"/>
</dbReference>
<dbReference type="GO" id="GO:0015833">
    <property type="term" value="P:peptide transport"/>
    <property type="evidence" value="ECO:0007669"/>
    <property type="project" value="InterPro"/>
</dbReference>
<evidence type="ECO:0000256" key="1">
    <source>
        <dbReference type="ARBA" id="ARBA00004202"/>
    </source>
</evidence>
<sequence>MAGSENILEVKNLYVSSGGTDIVQNGNFSLKKGEFLGIAGESGCGKTTLLRALMMLKRKEDVIKGSVRFQGRELTAMEAEELRRLRGSEITMIPQNAAEAMDGTKTISALFYETIRMHSGRKMKRRETDRIAGALMEKMQLEDIERVLKSYPFELSGGMCQRVMIAAAMANHPGLMLCDEPTSALDVANQLKVIQELEKLKKEEGISLIMISHNLGVISRIADKIAVMYGGRIVEYGSRDQIIYHSLHPYTKALLGAVPDGEGNISEGLPGLPPAFEKDRKGCPFAPRCPVCEKKCLEEFPEDTVEDRTHRVQCFRAKEWKDAPS</sequence>
<evidence type="ECO:0000256" key="2">
    <source>
        <dbReference type="ARBA" id="ARBA00005417"/>
    </source>
</evidence>
<evidence type="ECO:0000256" key="6">
    <source>
        <dbReference type="ARBA" id="ARBA00022840"/>
    </source>
</evidence>
<name>A0A9D2D1R9_9FIRM</name>
<dbReference type="AlphaFoldDB" id="A0A9D2D1R9"/>
<dbReference type="InterPro" id="IPR003593">
    <property type="entry name" value="AAA+_ATPase"/>
</dbReference>
<comment type="similarity">
    <text evidence="2">Belongs to the ABC transporter superfamily.</text>
</comment>
<evidence type="ECO:0000313" key="9">
    <source>
        <dbReference type="EMBL" id="HIZ06846.1"/>
    </source>
</evidence>
<dbReference type="InterPro" id="IPR027417">
    <property type="entry name" value="P-loop_NTPase"/>
</dbReference>
<dbReference type="Proteomes" id="UP000824024">
    <property type="component" value="Unassembled WGS sequence"/>
</dbReference>